<comment type="caution">
    <text evidence="1">The sequence shown here is derived from an EMBL/GenBank/DDBJ whole genome shotgun (WGS) entry which is preliminary data.</text>
</comment>
<gene>
    <name evidence="1" type="ORF">Bccel_2163</name>
</gene>
<organism evidence="1 2">
    <name type="scientific">Pseudobacteroides cellulosolvens ATCC 35603 = DSM 2933</name>
    <dbReference type="NCBI Taxonomy" id="398512"/>
    <lineage>
        <taxon>Bacteria</taxon>
        <taxon>Bacillati</taxon>
        <taxon>Bacillota</taxon>
        <taxon>Clostridia</taxon>
        <taxon>Eubacteriales</taxon>
        <taxon>Oscillospiraceae</taxon>
        <taxon>Pseudobacteroides</taxon>
    </lineage>
</organism>
<proteinExistence type="predicted"/>
<reference evidence="2" key="1">
    <citation type="submission" date="2015-07" db="EMBL/GenBank/DDBJ databases">
        <title>Near-Complete Genome Sequence of the Cellulolytic Bacterium Bacteroides (Pseudobacteroides) cellulosolvens ATCC 35603.</title>
        <authorList>
            <person name="Dassa B."/>
            <person name="Utturkar S.M."/>
            <person name="Klingeman D.M."/>
            <person name="Hurt R.A."/>
            <person name="Keller M."/>
            <person name="Xu J."/>
            <person name="Reddy Y.H.K."/>
            <person name="Borovok I."/>
            <person name="Grinberg I.R."/>
            <person name="Lamed R."/>
            <person name="Zhivin O."/>
            <person name="Bayer E.A."/>
            <person name="Brown S.D."/>
        </authorList>
    </citation>
    <scope>NUCLEOTIDE SEQUENCE [LARGE SCALE GENOMIC DNA]</scope>
    <source>
        <strain evidence="2">DSM 2933</strain>
    </source>
</reference>
<name>A0A0L6JMB6_9FIRM</name>
<dbReference type="EMBL" id="LGTC01000001">
    <property type="protein sequence ID" value="KNY26898.1"/>
    <property type="molecule type" value="Genomic_DNA"/>
</dbReference>
<dbReference type="STRING" id="398512.Bccel_2163"/>
<sequence>MDELVQYIFRNYSGLLTLKERVIWQYYLLNAKGRKDTVARLESIYKIHGIIDLIDCDENEFYTNATNRILKEHANDIYLNYCPKCGNLTRTPKAKQCLKCKHNWHDKSDRECIQKGS</sequence>
<accession>A0A0L6JMB6</accession>
<protein>
    <submittedName>
        <fullName evidence="1">Uncharacterized protein</fullName>
    </submittedName>
</protein>
<dbReference type="Proteomes" id="UP000036923">
    <property type="component" value="Unassembled WGS sequence"/>
</dbReference>
<keyword evidence="2" id="KW-1185">Reference proteome</keyword>
<evidence type="ECO:0000313" key="1">
    <source>
        <dbReference type="EMBL" id="KNY26898.1"/>
    </source>
</evidence>
<evidence type="ECO:0000313" key="2">
    <source>
        <dbReference type="Proteomes" id="UP000036923"/>
    </source>
</evidence>
<dbReference type="AlphaFoldDB" id="A0A0L6JMB6"/>